<evidence type="ECO:0000256" key="2">
    <source>
        <dbReference type="SAM" id="Coils"/>
    </source>
</evidence>
<feature type="coiled-coil region" evidence="2">
    <location>
        <begin position="28"/>
        <end position="86"/>
    </location>
</feature>
<dbReference type="STRING" id="1207063.P24_17192"/>
<dbReference type="Proteomes" id="UP000006746">
    <property type="component" value="Unassembled WGS sequence"/>
</dbReference>
<dbReference type="NCBIfam" id="TIGR01554">
    <property type="entry name" value="major_cap_HK97"/>
    <property type="match status" value="1"/>
</dbReference>
<feature type="domain" description="Phage capsid-like C-terminal" evidence="3">
    <location>
        <begin position="154"/>
        <end position="441"/>
    </location>
</feature>
<dbReference type="EMBL" id="AMRL01000034">
    <property type="protein sequence ID" value="EKE68698.1"/>
    <property type="molecule type" value="Genomic_DNA"/>
</dbReference>
<dbReference type="Gene3D" id="3.30.2400.10">
    <property type="entry name" value="Major capsid protein gp5"/>
    <property type="match status" value="1"/>
</dbReference>
<keyword evidence="2" id="KW-0175">Coiled coil</keyword>
<gene>
    <name evidence="4" type="ORF">P24_17192</name>
</gene>
<organism evidence="4 5">
    <name type="scientific">Oceanibaculum indicum P24</name>
    <dbReference type="NCBI Taxonomy" id="1207063"/>
    <lineage>
        <taxon>Bacteria</taxon>
        <taxon>Pseudomonadati</taxon>
        <taxon>Pseudomonadota</taxon>
        <taxon>Alphaproteobacteria</taxon>
        <taxon>Rhodospirillales</taxon>
        <taxon>Oceanibaculaceae</taxon>
        <taxon>Oceanibaculum</taxon>
    </lineage>
</organism>
<evidence type="ECO:0000259" key="3">
    <source>
        <dbReference type="Pfam" id="PF05065"/>
    </source>
</evidence>
<dbReference type="PATRIC" id="fig|1207063.3.peg.3461"/>
<dbReference type="InterPro" id="IPR054612">
    <property type="entry name" value="Phage_capsid-like_C"/>
</dbReference>
<dbReference type="RefSeq" id="WP_008946040.1">
    <property type="nucleotide sequence ID" value="NZ_AMRL01000034.1"/>
</dbReference>
<protein>
    <submittedName>
        <fullName evidence="4">HK97 family phage major capsid protein</fullName>
    </submittedName>
</protein>
<comment type="subcellular location">
    <subcellularLocation>
        <location evidence="1">Virion</location>
    </subcellularLocation>
</comment>
<proteinExistence type="predicted"/>
<dbReference type="AlphaFoldDB" id="K2J0X9"/>
<accession>K2J0X9</accession>
<evidence type="ECO:0000313" key="4">
    <source>
        <dbReference type="EMBL" id="EKE68698.1"/>
    </source>
</evidence>
<dbReference type="Gene3D" id="3.30.2320.10">
    <property type="entry name" value="hypothetical protein PF0899 domain"/>
    <property type="match status" value="1"/>
</dbReference>
<evidence type="ECO:0000256" key="1">
    <source>
        <dbReference type="ARBA" id="ARBA00004328"/>
    </source>
</evidence>
<sequence length="443" mass="48106">MGMMDIHSRKGRGTILGGVRADATGAEAKKLMADIKTAFEEFKAANDKELADLKKGLTDAVQSEKVDRINASISDLQAQLADLATKQAAAQIGGGDGNADEVKALASFRRDTGQDVSAEDFRAYGPSLNTYLRRGQSTPSAVLAQMSVGSDPAGGYTVMPTMSDRIMTRIYETSPMRQLAFVTTIGTDRLEGFNDLEEAEAGWVGETETRQDTATPGLGMWAIPVHEVFAQPKATQKLLDDSAWDIEGWLADKASDKMARTETTSFFAGTGDKRPRGLLTYATAATADATRPWGTFEHINTGQSGAWPAANPGDALIDLVFSLKAAWRNNANFCMSRNTVAAVRKLKDEEDRYLWQPNFEARQGGLLLGYPIVEAEDMPAISANALSIAFGDFRETYTIVDRVGIRVLRDPLTQKGFVKFYTTKRVGGGATSFEAMKFLRFGS</sequence>
<dbReference type="InterPro" id="IPR024455">
    <property type="entry name" value="Phage_capsid"/>
</dbReference>
<dbReference type="eggNOG" id="COG4653">
    <property type="taxonomic scope" value="Bacteria"/>
</dbReference>
<dbReference type="Pfam" id="PF05065">
    <property type="entry name" value="Phage_capsid"/>
    <property type="match status" value="1"/>
</dbReference>
<name>K2J0X9_9PROT</name>
<evidence type="ECO:0000313" key="5">
    <source>
        <dbReference type="Proteomes" id="UP000006746"/>
    </source>
</evidence>
<keyword evidence="5" id="KW-1185">Reference proteome</keyword>
<reference evidence="4 5" key="1">
    <citation type="journal article" date="2012" name="J. Bacteriol.">
        <title>Genome Sequence of Oceanibaculum indicum Type Strain P24.</title>
        <authorList>
            <person name="Lai Q."/>
            <person name="Shao Z."/>
        </authorList>
    </citation>
    <scope>NUCLEOTIDE SEQUENCE [LARGE SCALE GENOMIC DNA]</scope>
    <source>
        <strain evidence="4 5">P24</strain>
    </source>
</reference>
<dbReference type="SUPFAM" id="SSF56563">
    <property type="entry name" value="Major capsid protein gp5"/>
    <property type="match status" value="1"/>
</dbReference>
<comment type="caution">
    <text evidence="4">The sequence shown here is derived from an EMBL/GenBank/DDBJ whole genome shotgun (WGS) entry which is preliminary data.</text>
</comment>